<reference evidence="2 3" key="1">
    <citation type="submission" date="2020-11" db="EMBL/GenBank/DDBJ databases">
        <title>Erythrobacter sediminis sp. nov., a marine bacterium from a tidal flat of Garorim Bay.</title>
        <authorList>
            <person name="Kim D."/>
            <person name="Yoo Y."/>
            <person name="Kim J.-J."/>
        </authorList>
    </citation>
    <scope>NUCLEOTIDE SEQUENCE [LARGE SCALE GENOMIC DNA]</scope>
    <source>
        <strain evidence="2 3">JGD-13</strain>
    </source>
</reference>
<accession>A0ABS0N692</accession>
<proteinExistence type="predicted"/>
<sequence>MTAPSRIRRIGWFAALGICLALYAMLHIKVTSVHADVVRAEQQIVQLEEQKLLLETELLTRANQVQLAAWNRVDFGFQAPAADQFIEGPRQLASYGAPPSVDAPAPIRLAGMRSVEDVPEFPQIVSRLTGRPIDANLLEEEAEDDGRLAVTVAPGPLRMPIAGVSGAVAEATIR</sequence>
<evidence type="ECO:0000313" key="2">
    <source>
        <dbReference type="EMBL" id="MBH5323286.1"/>
    </source>
</evidence>
<organism evidence="2 3">
    <name type="scientific">Aurantiacibacter sediminis</name>
    <dbReference type="NCBI Taxonomy" id="2793064"/>
    <lineage>
        <taxon>Bacteria</taxon>
        <taxon>Pseudomonadati</taxon>
        <taxon>Pseudomonadota</taxon>
        <taxon>Alphaproteobacteria</taxon>
        <taxon>Sphingomonadales</taxon>
        <taxon>Erythrobacteraceae</taxon>
        <taxon>Aurantiacibacter</taxon>
    </lineage>
</organism>
<dbReference type="RefSeq" id="WP_197922017.1">
    <property type="nucleotide sequence ID" value="NZ_CAWPTA010000009.1"/>
</dbReference>
<feature type="coiled-coil region" evidence="1">
    <location>
        <begin position="30"/>
        <end position="57"/>
    </location>
</feature>
<keyword evidence="1" id="KW-0175">Coiled coil</keyword>
<dbReference type="Proteomes" id="UP000602442">
    <property type="component" value="Unassembled WGS sequence"/>
</dbReference>
<gene>
    <name evidence="2" type="ORF">I5L03_11905</name>
</gene>
<dbReference type="EMBL" id="JAEANY010000004">
    <property type="protein sequence ID" value="MBH5323286.1"/>
    <property type="molecule type" value="Genomic_DNA"/>
</dbReference>
<evidence type="ECO:0000313" key="3">
    <source>
        <dbReference type="Proteomes" id="UP000602442"/>
    </source>
</evidence>
<name>A0ABS0N692_9SPHN</name>
<comment type="caution">
    <text evidence="2">The sequence shown here is derived from an EMBL/GenBank/DDBJ whole genome shotgun (WGS) entry which is preliminary data.</text>
</comment>
<keyword evidence="3" id="KW-1185">Reference proteome</keyword>
<protein>
    <recommendedName>
        <fullName evidence="4">Cell division protein FtsL</fullName>
    </recommendedName>
</protein>
<evidence type="ECO:0000256" key="1">
    <source>
        <dbReference type="SAM" id="Coils"/>
    </source>
</evidence>
<evidence type="ECO:0008006" key="4">
    <source>
        <dbReference type="Google" id="ProtNLM"/>
    </source>
</evidence>